<dbReference type="InterPro" id="IPR029045">
    <property type="entry name" value="ClpP/crotonase-like_dom_sf"/>
</dbReference>
<keyword evidence="4" id="KW-0720">Serine protease</keyword>
<evidence type="ECO:0000313" key="8">
    <source>
        <dbReference type="Proteomes" id="UP001530293"/>
    </source>
</evidence>
<evidence type="ECO:0000313" key="7">
    <source>
        <dbReference type="EMBL" id="KAL3763575.1"/>
    </source>
</evidence>
<dbReference type="Gene3D" id="3.90.226.10">
    <property type="entry name" value="2-enoyl-CoA Hydratase, Chain A, domain 1"/>
    <property type="match status" value="1"/>
</dbReference>
<keyword evidence="2" id="KW-0645">Protease</keyword>
<dbReference type="Gene3D" id="2.30.42.10">
    <property type="match status" value="1"/>
</dbReference>
<dbReference type="NCBIfam" id="TIGR00225">
    <property type="entry name" value="prc"/>
    <property type="match status" value="1"/>
</dbReference>
<dbReference type="AlphaFoldDB" id="A0ABD3MSW0"/>
<dbReference type="SMART" id="SM00245">
    <property type="entry name" value="TSPc"/>
    <property type="match status" value="1"/>
</dbReference>
<dbReference type="EMBL" id="JALLBG020000120">
    <property type="protein sequence ID" value="KAL3763575.1"/>
    <property type="molecule type" value="Genomic_DNA"/>
</dbReference>
<dbReference type="GO" id="GO:0006508">
    <property type="term" value="P:proteolysis"/>
    <property type="evidence" value="ECO:0007669"/>
    <property type="project" value="UniProtKB-KW"/>
</dbReference>
<evidence type="ECO:0000256" key="3">
    <source>
        <dbReference type="ARBA" id="ARBA00022801"/>
    </source>
</evidence>
<dbReference type="SMART" id="SM00228">
    <property type="entry name" value="PDZ"/>
    <property type="match status" value="1"/>
</dbReference>
<sequence>MTYSRTLRRMISVTVVSLLLLHLDEISAFVTIIPASTATTARVAILPKPSSDAASPIHPTKLLIQSHRQLQTTFNSCNNNGDNFLVDIASRTRRQLTQSFCAATLFIAVLTSPIVSIHTTAQHQYHLSIKQSHALAITENQQFIADIWFAVSAQYFDPTYNGLGEDGWRKREQEAMKAVANTGPEDTAVVEGAIQTMLSALNDPYTRYLPKEKYAALTAYATNTLDGGTGGGIGVQLLEDPRTKNVMIMATTSGGPAELAGLQVGDAIVKIDGMDVSEWSAELVAAKCRGMPGGKVDVDYLRNGDGGAKKEVIRPGHVTLTRAKLNSNNDVQATTFMSAGGKTIGVLKVPSFTTDTVQQLVNQLRSSSSSIDAIAIDLRGNVGGYMPAGVDAAKLFLPARAHIIAEVGQSSSAIKTYDADGIGAELSLPLYILVDARTASASEIFASALQDNRRAVIVGTTNTFGKGRIQNVQPLQGGSGIAVTRARYITPSGRDLHGVGIPPDRKPEQCEEKDAARTCLANIV</sequence>
<accession>A0ABD3MSW0</accession>
<comment type="caution">
    <text evidence="7">The sequence shown here is derived from an EMBL/GenBank/DDBJ whole genome shotgun (WGS) entry which is preliminary data.</text>
</comment>
<keyword evidence="8" id="KW-1185">Reference proteome</keyword>
<organism evidence="7 8">
    <name type="scientific">Discostella pseudostelligera</name>
    <dbReference type="NCBI Taxonomy" id="259834"/>
    <lineage>
        <taxon>Eukaryota</taxon>
        <taxon>Sar</taxon>
        <taxon>Stramenopiles</taxon>
        <taxon>Ochrophyta</taxon>
        <taxon>Bacillariophyta</taxon>
        <taxon>Coscinodiscophyceae</taxon>
        <taxon>Thalassiosirophycidae</taxon>
        <taxon>Stephanodiscales</taxon>
        <taxon>Stephanodiscaceae</taxon>
        <taxon>Discostella</taxon>
    </lineage>
</organism>
<reference evidence="7 8" key="1">
    <citation type="submission" date="2024-10" db="EMBL/GenBank/DDBJ databases">
        <title>Updated reference genomes for cyclostephanoid diatoms.</title>
        <authorList>
            <person name="Roberts W.R."/>
            <person name="Alverson A.J."/>
        </authorList>
    </citation>
    <scope>NUCLEOTIDE SEQUENCE [LARGE SCALE GENOMIC DNA]</scope>
    <source>
        <strain evidence="7 8">AJA232-27</strain>
    </source>
</reference>
<keyword evidence="3" id="KW-0378">Hydrolase</keyword>
<feature type="chain" id="PRO_5044885902" description="PDZ domain-containing protein" evidence="5">
    <location>
        <begin position="29"/>
        <end position="524"/>
    </location>
</feature>
<proteinExistence type="inferred from homology"/>
<feature type="domain" description="PDZ" evidence="6">
    <location>
        <begin position="222"/>
        <end position="277"/>
    </location>
</feature>
<dbReference type="Pfam" id="PF00595">
    <property type="entry name" value="PDZ"/>
    <property type="match status" value="1"/>
</dbReference>
<dbReference type="PANTHER" id="PTHR32060:SF22">
    <property type="entry name" value="CARBOXYL-TERMINAL-PROCESSING PEPTIDASE 3, CHLOROPLASTIC"/>
    <property type="match status" value="1"/>
</dbReference>
<dbReference type="InterPro" id="IPR001478">
    <property type="entry name" value="PDZ"/>
</dbReference>
<gene>
    <name evidence="7" type="ORF">ACHAWU_003241</name>
</gene>
<name>A0ABD3MSW0_9STRA</name>
<dbReference type="InterPro" id="IPR005151">
    <property type="entry name" value="Tail-specific_protease"/>
</dbReference>
<dbReference type="PANTHER" id="PTHR32060">
    <property type="entry name" value="TAIL-SPECIFIC PROTEASE"/>
    <property type="match status" value="1"/>
</dbReference>
<feature type="signal peptide" evidence="5">
    <location>
        <begin position="1"/>
        <end position="28"/>
    </location>
</feature>
<dbReference type="Pfam" id="PF03572">
    <property type="entry name" value="Peptidase_S41"/>
    <property type="match status" value="1"/>
</dbReference>
<evidence type="ECO:0000256" key="2">
    <source>
        <dbReference type="ARBA" id="ARBA00022670"/>
    </source>
</evidence>
<evidence type="ECO:0000259" key="6">
    <source>
        <dbReference type="PROSITE" id="PS50106"/>
    </source>
</evidence>
<dbReference type="SUPFAM" id="SSF50156">
    <property type="entry name" value="PDZ domain-like"/>
    <property type="match status" value="1"/>
</dbReference>
<keyword evidence="5" id="KW-0732">Signal</keyword>
<evidence type="ECO:0000256" key="1">
    <source>
        <dbReference type="ARBA" id="ARBA00009179"/>
    </source>
</evidence>
<dbReference type="CDD" id="cd07560">
    <property type="entry name" value="Peptidase_S41_CPP"/>
    <property type="match status" value="1"/>
</dbReference>
<dbReference type="Gene3D" id="3.30.750.44">
    <property type="match status" value="1"/>
</dbReference>
<comment type="similarity">
    <text evidence="1">Belongs to the peptidase S41A family.</text>
</comment>
<evidence type="ECO:0000256" key="4">
    <source>
        <dbReference type="ARBA" id="ARBA00022825"/>
    </source>
</evidence>
<dbReference type="GO" id="GO:0008236">
    <property type="term" value="F:serine-type peptidase activity"/>
    <property type="evidence" value="ECO:0007669"/>
    <property type="project" value="UniProtKB-KW"/>
</dbReference>
<dbReference type="SUPFAM" id="SSF52096">
    <property type="entry name" value="ClpP/crotonase"/>
    <property type="match status" value="1"/>
</dbReference>
<dbReference type="Proteomes" id="UP001530293">
    <property type="component" value="Unassembled WGS sequence"/>
</dbReference>
<dbReference type="InterPro" id="IPR004447">
    <property type="entry name" value="Peptidase_S41A"/>
</dbReference>
<dbReference type="PROSITE" id="PS50106">
    <property type="entry name" value="PDZ"/>
    <property type="match status" value="1"/>
</dbReference>
<dbReference type="InterPro" id="IPR036034">
    <property type="entry name" value="PDZ_sf"/>
</dbReference>
<evidence type="ECO:0000256" key="5">
    <source>
        <dbReference type="SAM" id="SignalP"/>
    </source>
</evidence>
<protein>
    <recommendedName>
        <fullName evidence="6">PDZ domain-containing protein</fullName>
    </recommendedName>
</protein>